<name>A0A8J5SZC3_ZIZPA</name>
<accession>A0A8J5SZC3</accession>
<dbReference type="EMBL" id="JAAALK010000283">
    <property type="protein sequence ID" value="KAG8074047.1"/>
    <property type="molecule type" value="Genomic_DNA"/>
</dbReference>
<keyword evidence="2" id="KW-1185">Reference proteome</keyword>
<dbReference type="AlphaFoldDB" id="A0A8J5SZC3"/>
<comment type="caution">
    <text evidence="1">The sequence shown here is derived from an EMBL/GenBank/DDBJ whole genome shotgun (WGS) entry which is preliminary data.</text>
</comment>
<gene>
    <name evidence="1" type="ORF">GUJ93_ZPchr0006g42182</name>
</gene>
<proteinExistence type="predicted"/>
<organism evidence="1 2">
    <name type="scientific">Zizania palustris</name>
    <name type="common">Northern wild rice</name>
    <dbReference type="NCBI Taxonomy" id="103762"/>
    <lineage>
        <taxon>Eukaryota</taxon>
        <taxon>Viridiplantae</taxon>
        <taxon>Streptophyta</taxon>
        <taxon>Embryophyta</taxon>
        <taxon>Tracheophyta</taxon>
        <taxon>Spermatophyta</taxon>
        <taxon>Magnoliopsida</taxon>
        <taxon>Liliopsida</taxon>
        <taxon>Poales</taxon>
        <taxon>Poaceae</taxon>
        <taxon>BOP clade</taxon>
        <taxon>Oryzoideae</taxon>
        <taxon>Oryzeae</taxon>
        <taxon>Zizaniinae</taxon>
        <taxon>Zizania</taxon>
    </lineage>
</organism>
<evidence type="ECO:0000313" key="1">
    <source>
        <dbReference type="EMBL" id="KAG8074047.1"/>
    </source>
</evidence>
<evidence type="ECO:0000313" key="2">
    <source>
        <dbReference type="Proteomes" id="UP000729402"/>
    </source>
</evidence>
<reference evidence="1" key="1">
    <citation type="journal article" date="2021" name="bioRxiv">
        <title>Whole Genome Assembly and Annotation of Northern Wild Rice, Zizania palustris L., Supports a Whole Genome Duplication in the Zizania Genus.</title>
        <authorList>
            <person name="Haas M."/>
            <person name="Kono T."/>
            <person name="Macchietto M."/>
            <person name="Millas R."/>
            <person name="McGilp L."/>
            <person name="Shao M."/>
            <person name="Duquette J."/>
            <person name="Hirsch C.N."/>
            <person name="Kimball J."/>
        </authorList>
    </citation>
    <scope>NUCLEOTIDE SEQUENCE</scope>
    <source>
        <tissue evidence="1">Fresh leaf tissue</tissue>
    </source>
</reference>
<reference evidence="1" key="2">
    <citation type="submission" date="2021-02" db="EMBL/GenBank/DDBJ databases">
        <authorList>
            <person name="Kimball J.A."/>
            <person name="Haas M.W."/>
            <person name="Macchietto M."/>
            <person name="Kono T."/>
            <person name="Duquette J."/>
            <person name="Shao M."/>
        </authorList>
    </citation>
    <scope>NUCLEOTIDE SEQUENCE</scope>
    <source>
        <tissue evidence="1">Fresh leaf tissue</tissue>
    </source>
</reference>
<protein>
    <submittedName>
        <fullName evidence="1">Uncharacterized protein</fullName>
    </submittedName>
</protein>
<sequence length="98" mass="11188">MPCLLVRGSEQQSSALLSYPSVIAHRTRHSHVYFPHWSRRNIVQANTFRCMANNYHLLLPLQALQYGTVLPKYKTTMLCSNLSMGSLCQGTCHEYCVN</sequence>
<dbReference type="Proteomes" id="UP000729402">
    <property type="component" value="Unassembled WGS sequence"/>
</dbReference>